<reference evidence="2 3" key="1">
    <citation type="submission" date="2024-05" db="EMBL/GenBank/DDBJ databases">
        <title>A draft genome resource for the thread blight pathogen Marasmius tenuissimus strain MS-2.</title>
        <authorList>
            <person name="Yulfo-Soto G.E."/>
            <person name="Baruah I.K."/>
            <person name="Amoako-Attah I."/>
            <person name="Bukari Y."/>
            <person name="Meinhardt L.W."/>
            <person name="Bailey B.A."/>
            <person name="Cohen S.P."/>
        </authorList>
    </citation>
    <scope>NUCLEOTIDE SEQUENCE [LARGE SCALE GENOMIC DNA]</scope>
    <source>
        <strain evidence="2 3">MS-2</strain>
    </source>
</reference>
<evidence type="ECO:0000313" key="3">
    <source>
        <dbReference type="Proteomes" id="UP001437256"/>
    </source>
</evidence>
<evidence type="ECO:0000256" key="1">
    <source>
        <dbReference type="SAM" id="SignalP"/>
    </source>
</evidence>
<comment type="caution">
    <text evidence="2">The sequence shown here is derived from an EMBL/GenBank/DDBJ whole genome shotgun (WGS) entry which is preliminary data.</text>
</comment>
<keyword evidence="3" id="KW-1185">Reference proteome</keyword>
<name>A0ABR2Z883_9AGAR</name>
<feature type="signal peptide" evidence="1">
    <location>
        <begin position="1"/>
        <end position="26"/>
    </location>
</feature>
<keyword evidence="1" id="KW-0732">Signal</keyword>
<proteinExistence type="predicted"/>
<sequence length="135" mass="13955">MSFSKLSTVPQLAVVAAMLFAGAANAERGWAVRNSTLGVTTESCGPCTPTQNPTFKVALPAQPLNPVLCCSVIRLAFNGNNVNGTYTDDCTGGCIDDPTGGPDDGLALSDPLYQALNPGGFGPILVTWNNLGRPQ</sequence>
<organism evidence="2 3">
    <name type="scientific">Marasmius tenuissimus</name>
    <dbReference type="NCBI Taxonomy" id="585030"/>
    <lineage>
        <taxon>Eukaryota</taxon>
        <taxon>Fungi</taxon>
        <taxon>Dikarya</taxon>
        <taxon>Basidiomycota</taxon>
        <taxon>Agaricomycotina</taxon>
        <taxon>Agaricomycetes</taxon>
        <taxon>Agaricomycetidae</taxon>
        <taxon>Agaricales</taxon>
        <taxon>Marasmiineae</taxon>
        <taxon>Marasmiaceae</taxon>
        <taxon>Marasmius</taxon>
    </lineage>
</organism>
<accession>A0ABR2Z883</accession>
<gene>
    <name evidence="2" type="ORF">AAF712_015852</name>
</gene>
<evidence type="ECO:0000313" key="2">
    <source>
        <dbReference type="EMBL" id="KAL0057503.1"/>
    </source>
</evidence>
<protein>
    <submittedName>
        <fullName evidence="2">Uncharacterized protein</fullName>
    </submittedName>
</protein>
<feature type="chain" id="PRO_5045085135" evidence="1">
    <location>
        <begin position="27"/>
        <end position="135"/>
    </location>
</feature>
<dbReference type="EMBL" id="JBBXMP010000512">
    <property type="protein sequence ID" value="KAL0057503.1"/>
    <property type="molecule type" value="Genomic_DNA"/>
</dbReference>
<dbReference type="Proteomes" id="UP001437256">
    <property type="component" value="Unassembled WGS sequence"/>
</dbReference>